<evidence type="ECO:0000313" key="2">
    <source>
        <dbReference type="Proteomes" id="UP000029733"/>
    </source>
</evidence>
<keyword evidence="2" id="KW-1185">Reference proteome</keyword>
<accession>A0A4U8TE91</accession>
<protein>
    <submittedName>
        <fullName evidence="1">Uncharacterized protein</fullName>
    </submittedName>
</protein>
<dbReference type="STRING" id="1677920.LS71_05615"/>
<dbReference type="AlphaFoldDB" id="A0A4U8TE91"/>
<evidence type="ECO:0000313" key="1">
    <source>
        <dbReference type="EMBL" id="TLD97648.1"/>
    </source>
</evidence>
<organism evidence="1 2">
    <name type="scientific">Helicobacter jaachi</name>
    <dbReference type="NCBI Taxonomy" id="1677920"/>
    <lineage>
        <taxon>Bacteria</taxon>
        <taxon>Pseudomonadati</taxon>
        <taxon>Campylobacterota</taxon>
        <taxon>Epsilonproteobacteria</taxon>
        <taxon>Campylobacterales</taxon>
        <taxon>Helicobacteraceae</taxon>
        <taxon>Helicobacter</taxon>
    </lineage>
</organism>
<dbReference type="Proteomes" id="UP000029733">
    <property type="component" value="Unassembled WGS sequence"/>
</dbReference>
<sequence length="78" mass="9014">MGKNIDLEQDFSSLDTRELVEQAIDEAFGDDNAKNVGSIENHCDEALKDYYIKLADNDCKAKERQRHMLESFKNDARF</sequence>
<gene>
    <name evidence="1" type="ORF">LS71_002600</name>
</gene>
<proteinExistence type="predicted"/>
<name>A0A4U8TE91_9HELI</name>
<reference evidence="1 2" key="1">
    <citation type="journal article" date="2014" name="Genome Announc.">
        <title>Draft genome sequences of eight enterohepatic helicobacter species isolated from both laboratory and wild rodents.</title>
        <authorList>
            <person name="Sheh A."/>
            <person name="Shen Z."/>
            <person name="Fox J.G."/>
        </authorList>
    </citation>
    <scope>NUCLEOTIDE SEQUENCE [LARGE SCALE GENOMIC DNA]</scope>
    <source>
        <strain evidence="1 2">MIT 09-6949</strain>
    </source>
</reference>
<dbReference type="OrthoDB" id="5329891at2"/>
<comment type="caution">
    <text evidence="1">The sequence shown here is derived from an EMBL/GenBank/DDBJ whole genome shotgun (WGS) entry which is preliminary data.</text>
</comment>
<dbReference type="RefSeq" id="WP_034354845.1">
    <property type="nucleotide sequence ID" value="NZ_JRPR02000001.1"/>
</dbReference>
<dbReference type="EMBL" id="JRPR02000001">
    <property type="protein sequence ID" value="TLD97648.1"/>
    <property type="molecule type" value="Genomic_DNA"/>
</dbReference>